<evidence type="ECO:0000256" key="4">
    <source>
        <dbReference type="PIRSR" id="PIRSR001221-2"/>
    </source>
</evidence>
<feature type="domain" description="Amidase" evidence="5">
    <location>
        <begin position="95"/>
        <end position="547"/>
    </location>
</feature>
<dbReference type="GeneID" id="37018497"/>
<dbReference type="OrthoDB" id="6428749at2759"/>
<evidence type="ECO:0000313" key="6">
    <source>
        <dbReference type="EMBL" id="PWN32990.1"/>
    </source>
</evidence>
<evidence type="ECO:0000256" key="2">
    <source>
        <dbReference type="ARBA" id="ARBA00022801"/>
    </source>
</evidence>
<evidence type="ECO:0000313" key="7">
    <source>
        <dbReference type="Proteomes" id="UP000245771"/>
    </source>
</evidence>
<dbReference type="InParanoid" id="A0A316V605"/>
<protein>
    <submittedName>
        <fullName evidence="6">Amidase</fullName>
    </submittedName>
</protein>
<gene>
    <name evidence="6" type="ORF">FA14DRAFT_125729</name>
</gene>
<dbReference type="GO" id="GO:0016787">
    <property type="term" value="F:hydrolase activity"/>
    <property type="evidence" value="ECO:0007669"/>
    <property type="project" value="UniProtKB-KW"/>
</dbReference>
<dbReference type="PANTHER" id="PTHR46072:SF4">
    <property type="entry name" value="AMIDASE C550.07-RELATED"/>
    <property type="match status" value="1"/>
</dbReference>
<comment type="similarity">
    <text evidence="1">Belongs to the amidase family.</text>
</comment>
<sequence>MSDLKIIPINPKALDLPSGTASFEERRAILRKELSDKIPRSRWLDEKVVSNAPKDVTAIIGESGLLTEEEIAITEKYDAPTLVKQMIEGKLTSVDVTTAFCKRAVIAHQLTGCLVDYFEEEALEAALKADQHLKQTGKPLGPLHGLPISVKDHMPLKGHPASTGFLSTREEKSKEDCLLISILRKAGAIFYVKTNQPQAIMHLECTSFMFRTLNPFNTTLSAGGSTGGEAALIALRGSILGLGTDIGGSIRGPSAFCGIWGFKPSSQIVPLTGMPVGVLSAPISIACCGGPMTVSLEGINYFMKVILDAKPELQDSQLLRWNWPTSFVNASPKKLRVGFVLNDGHITPQPPVTNALLWARELLDKAKDKIELVPYTPYNVAEGNKLLHSLYYPTGYTELRKALKDGGEPEYSLTTNTLRETREKPLDAFEIARKNADLQDFRVKFVEHFNKFDLDVILAPCFVGPACSHDTAFYWNYTSIWNIMDWPGCVFPTPIRATGKEKYTNEEQAKEMSLESSRVVELWNKGDFEGAPVNLQLIARRHYDNELIEALHVIQGILSS</sequence>
<feature type="binding site" evidence="4">
    <location>
        <position position="200"/>
    </location>
    <ligand>
        <name>substrate</name>
    </ligand>
</feature>
<proteinExistence type="inferred from homology"/>
<evidence type="ECO:0000256" key="3">
    <source>
        <dbReference type="PIRSR" id="PIRSR001221-1"/>
    </source>
</evidence>
<feature type="active site" description="Charge relay system" evidence="3">
    <location>
        <position position="151"/>
    </location>
</feature>
<organism evidence="6 7">
    <name type="scientific">Meira miltonrushii</name>
    <dbReference type="NCBI Taxonomy" id="1280837"/>
    <lineage>
        <taxon>Eukaryota</taxon>
        <taxon>Fungi</taxon>
        <taxon>Dikarya</taxon>
        <taxon>Basidiomycota</taxon>
        <taxon>Ustilaginomycotina</taxon>
        <taxon>Exobasidiomycetes</taxon>
        <taxon>Exobasidiales</taxon>
        <taxon>Brachybasidiaceae</taxon>
        <taxon>Meira</taxon>
    </lineage>
</organism>
<feature type="binding site" evidence="4">
    <location>
        <begin position="246"/>
        <end position="249"/>
    </location>
    <ligand>
        <name>substrate</name>
    </ligand>
</feature>
<keyword evidence="7" id="KW-1185">Reference proteome</keyword>
<feature type="active site" description="Charge relay system" evidence="3">
    <location>
        <position position="225"/>
    </location>
</feature>
<dbReference type="SUPFAM" id="SSF75304">
    <property type="entry name" value="Amidase signature (AS) enzymes"/>
    <property type="match status" value="1"/>
</dbReference>
<dbReference type="AlphaFoldDB" id="A0A316V605"/>
<dbReference type="PIRSF" id="PIRSF001221">
    <property type="entry name" value="Amidase_fungi"/>
    <property type="match status" value="1"/>
</dbReference>
<accession>A0A316V605</accession>
<dbReference type="FunCoup" id="A0A316V605">
    <property type="interactions" value="28"/>
</dbReference>
<reference evidence="6 7" key="1">
    <citation type="journal article" date="2018" name="Mol. Biol. Evol.">
        <title>Broad Genomic Sampling Reveals a Smut Pathogenic Ancestry of the Fungal Clade Ustilaginomycotina.</title>
        <authorList>
            <person name="Kijpornyongpan T."/>
            <person name="Mondo S.J."/>
            <person name="Barry K."/>
            <person name="Sandor L."/>
            <person name="Lee J."/>
            <person name="Lipzen A."/>
            <person name="Pangilinan J."/>
            <person name="LaButti K."/>
            <person name="Hainaut M."/>
            <person name="Henrissat B."/>
            <person name="Grigoriev I.V."/>
            <person name="Spatafora J.W."/>
            <person name="Aime M.C."/>
        </authorList>
    </citation>
    <scope>NUCLEOTIDE SEQUENCE [LARGE SCALE GENOMIC DNA]</scope>
    <source>
        <strain evidence="6 7">MCA 3882</strain>
    </source>
</reference>
<evidence type="ECO:0000259" key="5">
    <source>
        <dbReference type="Pfam" id="PF01425"/>
    </source>
</evidence>
<dbReference type="Proteomes" id="UP000245771">
    <property type="component" value="Unassembled WGS sequence"/>
</dbReference>
<dbReference type="InterPro" id="IPR023631">
    <property type="entry name" value="Amidase_dom"/>
</dbReference>
<dbReference type="STRING" id="1280837.A0A316V605"/>
<dbReference type="RefSeq" id="XP_025353292.1">
    <property type="nucleotide sequence ID" value="XM_025496716.1"/>
</dbReference>
<dbReference type="InterPro" id="IPR036928">
    <property type="entry name" value="AS_sf"/>
</dbReference>
<feature type="active site" description="Acyl-ester intermediate" evidence="3">
    <location>
        <position position="249"/>
    </location>
</feature>
<dbReference type="Pfam" id="PF01425">
    <property type="entry name" value="Amidase"/>
    <property type="match status" value="1"/>
</dbReference>
<name>A0A316V605_9BASI</name>
<keyword evidence="2" id="KW-0378">Hydrolase</keyword>
<feature type="binding site" evidence="4">
    <location>
        <position position="225"/>
    </location>
    <ligand>
        <name>substrate</name>
    </ligand>
</feature>
<dbReference type="EMBL" id="KZ819605">
    <property type="protein sequence ID" value="PWN32990.1"/>
    <property type="molecule type" value="Genomic_DNA"/>
</dbReference>
<dbReference type="PANTHER" id="PTHR46072">
    <property type="entry name" value="AMIDASE-RELATED-RELATED"/>
    <property type="match status" value="1"/>
</dbReference>
<evidence type="ECO:0000256" key="1">
    <source>
        <dbReference type="ARBA" id="ARBA00009199"/>
    </source>
</evidence>
<dbReference type="Gene3D" id="3.90.1300.10">
    <property type="entry name" value="Amidase signature (AS) domain"/>
    <property type="match status" value="1"/>
</dbReference>